<evidence type="ECO:0000313" key="6">
    <source>
        <dbReference type="EMBL" id="AVO22949.1"/>
    </source>
</evidence>
<feature type="binding site" evidence="4">
    <location>
        <position position="207"/>
    </location>
    <ligand>
        <name>ATP</name>
        <dbReference type="ChEBI" id="CHEBI:30616"/>
    </ligand>
</feature>
<dbReference type="EMBL" id="MG973030">
    <property type="protein sequence ID" value="AVO22949.1"/>
    <property type="molecule type" value="Genomic_DNA"/>
</dbReference>
<dbReference type="InterPro" id="IPR003593">
    <property type="entry name" value="AAA+_ATPase"/>
</dbReference>
<keyword evidence="7" id="KW-1185">Reference proteome</keyword>
<dbReference type="SMART" id="SM00382">
    <property type="entry name" value="AAA"/>
    <property type="match status" value="1"/>
</dbReference>
<keyword evidence="4" id="KW-0378">Hydrolase</keyword>
<dbReference type="GO" id="GO:0016887">
    <property type="term" value="F:ATP hydrolysis activity"/>
    <property type="evidence" value="ECO:0007669"/>
    <property type="project" value="UniProtKB-UniRule"/>
</dbReference>
<dbReference type="InterPro" id="IPR046388">
    <property type="entry name" value="T4_Clamp_Loader_L"/>
</dbReference>
<proteinExistence type="inferred from homology"/>
<dbReference type="Gene3D" id="1.10.8.60">
    <property type="match status" value="1"/>
</dbReference>
<sequence>MSLTVNLKEFGWDQKYRPDNLDEIILPNDIKLMLHNYIDEGKGKIPSFLFYSPGPGTGKTTTAFAVCNEIGCKKPLFINASLNNSIDTIREHVLQYATGVSVFGGTKVVILDEVERLSAAAQESLKGIVERVSANCAFILTTNAKMRVNEPLRSRCREIDFIWTKEEADQVKVRMMQRCAQVLTAENIPFENAVIAAIVQKHFPDNRKIMGEFQKAAVKYKAIDERALAAMKSVDMSTLVESLKSKQTWPEMKQWVTDNQNDINEDFYTRFFQFCVPQSKDKTPLIESQSIPDLVAICGQAQIHHRQVGDVWLHAVYFLTDIMSTVKWR</sequence>
<dbReference type="Pfam" id="PF21328">
    <property type="entry name" value="Gp44_lid"/>
    <property type="match status" value="1"/>
</dbReference>
<comment type="subunit">
    <text evidence="4">The sliding-clamp-loader consists of 4 large subunits and 1 small subunit. Interacts with the sliding clamp; this interaction allows the sliding-clamp-loader to open the sliding clamp. Part of the replicase complex that includes the DNA polymerase, the polymerase clamp, the clamp loader complex, the single-stranded DNA binding protein, the primase, the helicase and the helicase assembly factor.</text>
</comment>
<keyword evidence="1" id="KW-0235">DNA replication</keyword>
<dbReference type="Gene3D" id="1.20.272.10">
    <property type="match status" value="1"/>
</dbReference>
<dbReference type="GO" id="GO:0005524">
    <property type="term" value="F:ATP binding"/>
    <property type="evidence" value="ECO:0007669"/>
    <property type="project" value="UniProtKB-UniRule"/>
</dbReference>
<dbReference type="KEGG" id="vg:55607904"/>
<evidence type="ECO:0000256" key="4">
    <source>
        <dbReference type="HAMAP-Rule" id="MF_04162"/>
    </source>
</evidence>
<name>A0A2P1JUC8_9CAUD</name>
<dbReference type="GO" id="GO:0039693">
    <property type="term" value="P:viral DNA genome replication"/>
    <property type="evidence" value="ECO:0007669"/>
    <property type="project" value="UniProtKB-UniRule"/>
</dbReference>
<evidence type="ECO:0000313" key="7">
    <source>
        <dbReference type="Proteomes" id="UP000242372"/>
    </source>
</evidence>
<dbReference type="HAMAP" id="MF_04162">
    <property type="entry name" value="T4_Clamp_Loader_L"/>
    <property type="match status" value="1"/>
</dbReference>
<dbReference type="EC" id="3.6.4.-" evidence="4"/>
<feature type="binding site" evidence="4">
    <location>
        <begin position="56"/>
        <end position="61"/>
    </location>
    <ligand>
        <name>ATP</name>
        <dbReference type="ChEBI" id="CHEBI:30616"/>
    </ligand>
</feature>
<keyword evidence="4" id="KW-0238">DNA-binding</keyword>
<dbReference type="Pfam" id="PF00004">
    <property type="entry name" value="AAA"/>
    <property type="match status" value="1"/>
</dbReference>
<dbReference type="GO" id="GO:0006261">
    <property type="term" value="P:DNA-templated DNA replication"/>
    <property type="evidence" value="ECO:0007669"/>
    <property type="project" value="TreeGrafter"/>
</dbReference>
<dbReference type="CDD" id="cd00009">
    <property type="entry name" value="AAA"/>
    <property type="match status" value="1"/>
</dbReference>
<feature type="binding site" evidence="4">
    <location>
        <begin position="13"/>
        <end position="16"/>
    </location>
    <ligand>
        <name>ATP</name>
        <dbReference type="ChEBI" id="CHEBI:30616"/>
    </ligand>
</feature>
<evidence type="ECO:0000256" key="1">
    <source>
        <dbReference type="ARBA" id="ARBA00022705"/>
    </source>
</evidence>
<dbReference type="GO" id="GO:0006281">
    <property type="term" value="P:DNA repair"/>
    <property type="evidence" value="ECO:0007669"/>
    <property type="project" value="TreeGrafter"/>
</dbReference>
<feature type="binding site" evidence="4">
    <location>
        <position position="25"/>
    </location>
    <ligand>
        <name>ATP</name>
        <dbReference type="ChEBI" id="CHEBI:30616"/>
    </ligand>
</feature>
<keyword evidence="2 4" id="KW-0547">Nucleotide-binding</keyword>
<dbReference type="InterPro" id="IPR003959">
    <property type="entry name" value="ATPase_AAA_core"/>
</dbReference>
<dbReference type="RefSeq" id="YP_009837711.1">
    <property type="nucleotide sequence ID" value="NC_048702.1"/>
</dbReference>
<evidence type="ECO:0000256" key="2">
    <source>
        <dbReference type="ARBA" id="ARBA00022741"/>
    </source>
</evidence>
<evidence type="ECO:0000256" key="3">
    <source>
        <dbReference type="ARBA" id="ARBA00022840"/>
    </source>
</evidence>
<dbReference type="Gene3D" id="3.40.50.300">
    <property type="entry name" value="P-loop containing nucleotide triphosphate hydrolases"/>
    <property type="match status" value="1"/>
</dbReference>
<accession>A0A2P1JUC8</accession>
<evidence type="ECO:0000259" key="5">
    <source>
        <dbReference type="SMART" id="SM00382"/>
    </source>
</evidence>
<keyword evidence="4" id="KW-1194">Viral DNA replication</keyword>
<dbReference type="SUPFAM" id="SSF52540">
    <property type="entry name" value="P-loop containing nucleoside triphosphate hydrolases"/>
    <property type="match status" value="1"/>
</dbReference>
<protein>
    <recommendedName>
        <fullName evidence="4">Sliding-clamp-loader large subunit</fullName>
        <ecNumber evidence="4">3.6.4.-</ecNumber>
    </recommendedName>
    <alternativeName>
        <fullName evidence="4">Clamp loader gp44 subunit</fullName>
    </alternativeName>
</protein>
<dbReference type="Proteomes" id="UP000242372">
    <property type="component" value="Segment"/>
</dbReference>
<reference evidence="6 7" key="1">
    <citation type="submission" date="2018-02" db="EMBL/GenBank/DDBJ databases">
        <title>Complete Genome Sequences of Erwinia amylovora Phages vB_EamP-S2 and vB_EamM-Bue1.</title>
        <authorList>
            <person name="Knecht L.E."/>
        </authorList>
    </citation>
    <scope>NUCLEOTIDE SEQUENCE [LARGE SCALE GENOMIC DNA]</scope>
</reference>
<dbReference type="GeneID" id="55607904"/>
<dbReference type="InterPro" id="IPR048815">
    <property type="entry name" value="Gp44_lid"/>
</dbReference>
<dbReference type="GO" id="GO:0003677">
    <property type="term" value="F:DNA binding"/>
    <property type="evidence" value="ECO:0007669"/>
    <property type="project" value="UniProtKB-UniRule"/>
</dbReference>
<dbReference type="PANTHER" id="PTHR11669">
    <property type="entry name" value="REPLICATION FACTOR C / DNA POLYMERASE III GAMMA-TAU SUBUNIT"/>
    <property type="match status" value="1"/>
</dbReference>
<organism evidence="6 7">
    <name type="scientific">Erwinia phage vB_EamM-Bue1</name>
    <dbReference type="NCBI Taxonomy" id="2099338"/>
    <lineage>
        <taxon>Viruses</taxon>
        <taxon>Duplodnaviria</taxon>
        <taxon>Heunggongvirae</taxon>
        <taxon>Uroviricota</taxon>
        <taxon>Caudoviricetes</taxon>
        <taxon>Pantevenvirales</taxon>
        <taxon>Ackermannviridae</taxon>
        <taxon>Nezavisimistyvirus</taxon>
        <taxon>Nezavisimistyvirus bue1</taxon>
    </lineage>
</organism>
<comment type="similarity">
    <text evidence="4">Belongs to the Tevenvirinae sliding-clamp-loader large subunit family.</text>
</comment>
<feature type="domain" description="AAA+ ATPase" evidence="5">
    <location>
        <begin position="44"/>
        <end position="167"/>
    </location>
</feature>
<dbReference type="GO" id="GO:0003689">
    <property type="term" value="F:DNA clamp loader activity"/>
    <property type="evidence" value="ECO:0007669"/>
    <property type="project" value="UniProtKB-UniRule"/>
</dbReference>
<keyword evidence="3 4" id="KW-0067">ATP-binding</keyword>
<dbReference type="PANTHER" id="PTHR11669:SF20">
    <property type="entry name" value="REPLICATION FACTOR C SUBUNIT 4"/>
    <property type="match status" value="1"/>
</dbReference>
<dbReference type="InterPro" id="IPR027417">
    <property type="entry name" value="P-loop_NTPase"/>
</dbReference>
<comment type="function">
    <text evidence="4">Forms the sliding-clamp-loader together with the small subunit. Functions as an ATPase enzyme. The clamp loader holds the clamp in an open conformation and places it onto the DNA. 4 ATP molecules must bind to the sliding-clamp-loader before the latter can open the sliding clamp. ATP hydrolysis triggers the detachment of the sliding clamp from the sliding-clamp-loader, freeing the sliding clamp to track along DNA.</text>
</comment>
<dbReference type="InterPro" id="IPR050238">
    <property type="entry name" value="DNA_Rep/Repair_Clamp_Loader"/>
</dbReference>